<gene>
    <name evidence="1" type="ORF">HPB50_010993</name>
</gene>
<sequence>MSTEEPTNVPPRHIARHFQPLACLRSASERGRRNHPPRREQVATVPATPHATHQTKDPRPSEQAGSDSESSSAPTDSLLNAESFLANFVLPDSPLPPAREAKEAAAANVSTPPTTGDSLDLPLPPPEGADEAAAAVLTTPAPSRHDSPPPVPEITGTPRELVFQPDVRNMPDQRESDGTNPSFSPAPSSPSTSSDVSANQLISAAPVNTTPECTSSPRRSARSPSQPRGNRKEARCPSQIGQLSHPGYGHRRLEHPTPGLEIQKYVADHSRNPLPVVWAKVS</sequence>
<proteinExistence type="predicted"/>
<evidence type="ECO:0000313" key="2">
    <source>
        <dbReference type="Proteomes" id="UP000821845"/>
    </source>
</evidence>
<keyword evidence="2" id="KW-1185">Reference proteome</keyword>
<organism evidence="1 2">
    <name type="scientific">Hyalomma asiaticum</name>
    <name type="common">Tick</name>
    <dbReference type="NCBI Taxonomy" id="266040"/>
    <lineage>
        <taxon>Eukaryota</taxon>
        <taxon>Metazoa</taxon>
        <taxon>Ecdysozoa</taxon>
        <taxon>Arthropoda</taxon>
        <taxon>Chelicerata</taxon>
        <taxon>Arachnida</taxon>
        <taxon>Acari</taxon>
        <taxon>Parasitiformes</taxon>
        <taxon>Ixodida</taxon>
        <taxon>Ixodoidea</taxon>
        <taxon>Ixodidae</taxon>
        <taxon>Hyalomminae</taxon>
        <taxon>Hyalomma</taxon>
    </lineage>
</organism>
<reference evidence="1" key="1">
    <citation type="submission" date="2020-05" db="EMBL/GenBank/DDBJ databases">
        <title>Large-scale comparative analyses of tick genomes elucidate their genetic diversity and vector capacities.</title>
        <authorList>
            <person name="Jia N."/>
            <person name="Wang J."/>
            <person name="Shi W."/>
            <person name="Du L."/>
            <person name="Sun Y."/>
            <person name="Zhan W."/>
            <person name="Jiang J."/>
            <person name="Wang Q."/>
            <person name="Zhang B."/>
            <person name="Ji P."/>
            <person name="Sakyi L.B."/>
            <person name="Cui X."/>
            <person name="Yuan T."/>
            <person name="Jiang B."/>
            <person name="Yang W."/>
            <person name="Lam T.T.-Y."/>
            <person name="Chang Q."/>
            <person name="Ding S."/>
            <person name="Wang X."/>
            <person name="Zhu J."/>
            <person name="Ruan X."/>
            <person name="Zhao L."/>
            <person name="Wei J."/>
            <person name="Que T."/>
            <person name="Du C."/>
            <person name="Cheng J."/>
            <person name="Dai P."/>
            <person name="Han X."/>
            <person name="Huang E."/>
            <person name="Gao Y."/>
            <person name="Liu J."/>
            <person name="Shao H."/>
            <person name="Ye R."/>
            <person name="Li L."/>
            <person name="Wei W."/>
            <person name="Wang X."/>
            <person name="Wang C."/>
            <person name="Yang T."/>
            <person name="Huo Q."/>
            <person name="Li W."/>
            <person name="Guo W."/>
            <person name="Chen H."/>
            <person name="Zhou L."/>
            <person name="Ni X."/>
            <person name="Tian J."/>
            <person name="Zhou Y."/>
            <person name="Sheng Y."/>
            <person name="Liu T."/>
            <person name="Pan Y."/>
            <person name="Xia L."/>
            <person name="Li J."/>
            <person name="Zhao F."/>
            <person name="Cao W."/>
        </authorList>
    </citation>
    <scope>NUCLEOTIDE SEQUENCE</scope>
    <source>
        <strain evidence="1">Hyas-2018</strain>
    </source>
</reference>
<protein>
    <submittedName>
        <fullName evidence="1">Uncharacterized protein</fullName>
    </submittedName>
</protein>
<name>A0ACB7TDB3_HYAAI</name>
<accession>A0ACB7TDB3</accession>
<dbReference type="Proteomes" id="UP000821845">
    <property type="component" value="Chromosome 10"/>
</dbReference>
<comment type="caution">
    <text evidence="1">The sequence shown here is derived from an EMBL/GenBank/DDBJ whole genome shotgun (WGS) entry which is preliminary data.</text>
</comment>
<dbReference type="EMBL" id="CM023490">
    <property type="protein sequence ID" value="KAH6942849.1"/>
    <property type="molecule type" value="Genomic_DNA"/>
</dbReference>
<evidence type="ECO:0000313" key="1">
    <source>
        <dbReference type="EMBL" id="KAH6942849.1"/>
    </source>
</evidence>